<proteinExistence type="predicted"/>
<gene>
    <name evidence="2" type="ORF">E5259_27265</name>
</gene>
<organism evidence="2 3">
    <name type="scientific">Blautia producta</name>
    <dbReference type="NCBI Taxonomy" id="33035"/>
    <lineage>
        <taxon>Bacteria</taxon>
        <taxon>Bacillati</taxon>
        <taxon>Bacillota</taxon>
        <taxon>Clostridia</taxon>
        <taxon>Lachnospirales</taxon>
        <taxon>Lachnospiraceae</taxon>
        <taxon>Blautia</taxon>
    </lineage>
</organism>
<protein>
    <recommendedName>
        <fullName evidence="4">Conjugal transfer protein</fullName>
    </recommendedName>
</protein>
<evidence type="ECO:0000313" key="3">
    <source>
        <dbReference type="Proteomes" id="UP000515789"/>
    </source>
</evidence>
<evidence type="ECO:0008006" key="4">
    <source>
        <dbReference type="Google" id="ProtNLM"/>
    </source>
</evidence>
<reference evidence="2 3" key="1">
    <citation type="submission" date="2019-04" db="EMBL/GenBank/DDBJ databases">
        <authorList>
            <person name="Schori C."/>
            <person name="Ahrens C."/>
        </authorList>
    </citation>
    <scope>NUCLEOTIDE SEQUENCE [LARGE SCALE GENOMIC DNA]</scope>
    <source>
        <strain evidence="2 3">DSM 2950</strain>
    </source>
</reference>
<dbReference type="EMBL" id="CP039126">
    <property type="protein sequence ID" value="QMW80970.1"/>
    <property type="molecule type" value="Genomic_DNA"/>
</dbReference>
<dbReference type="AlphaFoldDB" id="A0A7G5N277"/>
<feature type="transmembrane region" description="Helical" evidence="1">
    <location>
        <begin position="87"/>
        <end position="106"/>
    </location>
</feature>
<feature type="transmembrane region" description="Helical" evidence="1">
    <location>
        <begin position="31"/>
        <end position="51"/>
    </location>
</feature>
<sequence>MENENYTVRTYAKLWKHEKVMYAIQNAKLPLPVPLHMALYFGICFFIMFLFGKCIPAMAEVPVIIKYLILPYAGAKFLNTVKLDGKMPVWFVAGIMRFWLMEYGSYMERFRFYQIKTPPIRISWYTGKDGEKNVRIVIRWVAGHGREVCYVPGTMSDQFL</sequence>
<dbReference type="InterPro" id="IPR025608">
    <property type="entry name" value="TcpE"/>
</dbReference>
<evidence type="ECO:0000313" key="2">
    <source>
        <dbReference type="EMBL" id="QMW80970.1"/>
    </source>
</evidence>
<keyword evidence="1" id="KW-1133">Transmembrane helix</keyword>
<accession>A0A7G5N277</accession>
<dbReference type="Pfam" id="PF12648">
    <property type="entry name" value="TcpE"/>
    <property type="match status" value="1"/>
</dbReference>
<dbReference type="Proteomes" id="UP000515789">
    <property type="component" value="Chromosome"/>
</dbReference>
<evidence type="ECO:0000256" key="1">
    <source>
        <dbReference type="SAM" id="Phobius"/>
    </source>
</evidence>
<dbReference type="RefSeq" id="WP_018596998.1">
    <property type="nucleotide sequence ID" value="NZ_CABLBP010000005.1"/>
</dbReference>
<name>A0A7G5N277_9FIRM</name>
<keyword evidence="1" id="KW-0812">Transmembrane</keyword>
<keyword evidence="1" id="KW-0472">Membrane</keyword>